<evidence type="ECO:0000259" key="1">
    <source>
        <dbReference type="PROSITE" id="PS50075"/>
    </source>
</evidence>
<dbReference type="NCBIfam" id="TIGR01686">
    <property type="entry name" value="FkbH"/>
    <property type="match status" value="1"/>
</dbReference>
<dbReference type="SUPFAM" id="SSF56784">
    <property type="entry name" value="HAD-like"/>
    <property type="match status" value="1"/>
</dbReference>
<feature type="domain" description="Carrier" evidence="1">
    <location>
        <begin position="352"/>
        <end position="431"/>
    </location>
</feature>
<accession>A0ABW3D891</accession>
<dbReference type="InterPro" id="IPR016181">
    <property type="entry name" value="Acyl_CoA_acyltransferase"/>
</dbReference>
<dbReference type="InterPro" id="IPR023214">
    <property type="entry name" value="HAD_sf"/>
</dbReference>
<dbReference type="InterPro" id="IPR000182">
    <property type="entry name" value="GNAT_dom"/>
</dbReference>
<dbReference type="Proteomes" id="UP001597120">
    <property type="component" value="Unassembled WGS sequence"/>
</dbReference>
<gene>
    <name evidence="3" type="ORF">ACFQ03_06180</name>
</gene>
<dbReference type="InterPro" id="IPR036412">
    <property type="entry name" value="HAD-like_sf"/>
</dbReference>
<dbReference type="Gene3D" id="3.40.50.1000">
    <property type="entry name" value="HAD superfamily/HAD-like"/>
    <property type="match status" value="1"/>
</dbReference>
<comment type="caution">
    <text evidence="3">The sequence shown here is derived from an EMBL/GenBank/DDBJ whole genome shotgun (WGS) entry which is preliminary data.</text>
</comment>
<evidence type="ECO:0000259" key="2">
    <source>
        <dbReference type="PROSITE" id="PS51186"/>
    </source>
</evidence>
<dbReference type="PROSITE" id="PS50075">
    <property type="entry name" value="CARRIER"/>
    <property type="match status" value="1"/>
</dbReference>
<organism evidence="3 4">
    <name type="scientific">Paenibacillus residui</name>
    <dbReference type="NCBI Taxonomy" id="629724"/>
    <lineage>
        <taxon>Bacteria</taxon>
        <taxon>Bacillati</taxon>
        <taxon>Bacillota</taxon>
        <taxon>Bacilli</taxon>
        <taxon>Bacillales</taxon>
        <taxon>Paenibacillaceae</taxon>
        <taxon>Paenibacillus</taxon>
    </lineage>
</organism>
<keyword evidence="4" id="KW-1185">Reference proteome</keyword>
<dbReference type="InterPro" id="IPR036736">
    <property type="entry name" value="ACP-like_sf"/>
</dbReference>
<dbReference type="PROSITE" id="PS51186">
    <property type="entry name" value="GNAT"/>
    <property type="match status" value="1"/>
</dbReference>
<dbReference type="Gene3D" id="3.40.630.30">
    <property type="match status" value="1"/>
</dbReference>
<dbReference type="Pfam" id="PF13419">
    <property type="entry name" value="HAD_2"/>
    <property type="match status" value="1"/>
</dbReference>
<dbReference type="Pfam" id="PF00550">
    <property type="entry name" value="PP-binding"/>
    <property type="match status" value="1"/>
</dbReference>
<dbReference type="SUPFAM" id="SSF55729">
    <property type="entry name" value="Acyl-CoA N-acyltransferases (Nat)"/>
    <property type="match status" value="1"/>
</dbReference>
<dbReference type="RefSeq" id="WP_379286816.1">
    <property type="nucleotide sequence ID" value="NZ_JBHTIU010000022.1"/>
</dbReference>
<reference evidence="4" key="1">
    <citation type="journal article" date="2019" name="Int. J. Syst. Evol. Microbiol.">
        <title>The Global Catalogue of Microorganisms (GCM) 10K type strain sequencing project: providing services to taxonomists for standard genome sequencing and annotation.</title>
        <authorList>
            <consortium name="The Broad Institute Genomics Platform"/>
            <consortium name="The Broad Institute Genome Sequencing Center for Infectious Disease"/>
            <person name="Wu L."/>
            <person name="Ma J."/>
        </authorList>
    </citation>
    <scope>NUCLEOTIDE SEQUENCE [LARGE SCALE GENOMIC DNA]</scope>
    <source>
        <strain evidence="4">CCUG 57263</strain>
    </source>
</reference>
<dbReference type="InterPro" id="IPR010033">
    <property type="entry name" value="HAD_SF_ppase_IIIC"/>
</dbReference>
<dbReference type="EMBL" id="JBHTIU010000022">
    <property type="protein sequence ID" value="MFD0868731.1"/>
    <property type="molecule type" value="Genomic_DNA"/>
</dbReference>
<evidence type="ECO:0000313" key="3">
    <source>
        <dbReference type="EMBL" id="MFD0868731.1"/>
    </source>
</evidence>
<proteinExistence type="predicted"/>
<dbReference type="NCBIfam" id="TIGR01681">
    <property type="entry name" value="HAD-SF-IIIC"/>
    <property type="match status" value="1"/>
</dbReference>
<evidence type="ECO:0000313" key="4">
    <source>
        <dbReference type="Proteomes" id="UP001597120"/>
    </source>
</evidence>
<sequence length="432" mass="49133">MIKCLIWDLDDTLWEGTLSEDRRVTLRPGIIEVLRSLDERGVLLSIASRNDHEDAMEKLKELGLAHYFIYPQIGWAPKAEGIRRIVSRLNIGMDAAAFIDDNPFEREEARACLPGLAVYEAGVYGQLPDFPEFQAPAITGEAGRRRELMLIRAEREDAERQFPGMREEFLRSCSMELMVRPARQQDLARVYELAARTNQWNNGLERVSQDVVRNYMEMGDKRLYVAELKDRFGDHGIVAVAMLDLLEEGLAEIRLFCISCRIEGRGIGNAFLGTVLELLQLDHPELREVRCGYKSESRNRPALMLLKLLGFTLQERKDDFSVYGLPLPVSYLTPDWIHVHSPRKATEPVEERNGDEVERRVISLVAKLWGRPEVGPETVLLGGRGILDSVTAVQLIAELENEFRVVFDEDDLLLESLSTVGNVVRFIEAKLN</sequence>
<protein>
    <submittedName>
        <fullName evidence="3">HAD-IIIC family phosphatase</fullName>
    </submittedName>
</protein>
<feature type="domain" description="N-acetyltransferase" evidence="2">
    <location>
        <begin position="177"/>
        <end position="328"/>
    </location>
</feature>
<dbReference type="InterPro" id="IPR009081">
    <property type="entry name" value="PP-bd_ACP"/>
</dbReference>
<name>A0ABW3D891_9BACL</name>
<dbReference type="InterPro" id="IPR041492">
    <property type="entry name" value="HAD_2"/>
</dbReference>
<dbReference type="Gene3D" id="1.10.1200.10">
    <property type="entry name" value="ACP-like"/>
    <property type="match status" value="1"/>
</dbReference>
<dbReference type="InterPro" id="IPR010037">
    <property type="entry name" value="FkbH_domain"/>
</dbReference>
<dbReference type="SUPFAM" id="SSF47336">
    <property type="entry name" value="ACP-like"/>
    <property type="match status" value="1"/>
</dbReference>